<keyword evidence="3" id="KW-0460">Magnesium</keyword>
<dbReference type="SFLD" id="SFLDG01019">
    <property type="entry name" value="Terpene_Cyclase_Like_1_C_Termi"/>
    <property type="match status" value="2"/>
</dbReference>
<dbReference type="InterPro" id="IPR008949">
    <property type="entry name" value="Isoprenoid_synthase_dom_sf"/>
</dbReference>
<proteinExistence type="predicted"/>
<protein>
    <submittedName>
        <fullName evidence="8">Uncharacterized protein LOC105156792</fullName>
    </submittedName>
</protein>
<reference evidence="8" key="1">
    <citation type="submission" date="2025-08" db="UniProtKB">
        <authorList>
            <consortium name="RefSeq"/>
        </authorList>
    </citation>
    <scope>IDENTIFICATION</scope>
</reference>
<evidence type="ECO:0000256" key="4">
    <source>
        <dbReference type="ARBA" id="ARBA00023239"/>
    </source>
</evidence>
<evidence type="ECO:0000256" key="3">
    <source>
        <dbReference type="ARBA" id="ARBA00022842"/>
    </source>
</evidence>
<evidence type="ECO:0000256" key="2">
    <source>
        <dbReference type="ARBA" id="ARBA00022723"/>
    </source>
</evidence>
<keyword evidence="7" id="KW-1185">Reference proteome</keyword>
<gene>
    <name evidence="8" type="primary">LOC105156792</name>
</gene>
<dbReference type="Pfam" id="PF01397">
    <property type="entry name" value="Terpene_synth"/>
    <property type="match status" value="2"/>
</dbReference>
<dbReference type="KEGG" id="sind:105156792"/>
<dbReference type="InterPro" id="IPR036965">
    <property type="entry name" value="Terpene_synth_N_sf"/>
</dbReference>
<dbReference type="GO" id="GO:0016102">
    <property type="term" value="P:diterpenoid biosynthetic process"/>
    <property type="evidence" value="ECO:0007669"/>
    <property type="project" value="InterPro"/>
</dbReference>
<dbReference type="GO" id="GO:0010333">
    <property type="term" value="F:terpene synthase activity"/>
    <property type="evidence" value="ECO:0007669"/>
    <property type="project" value="InterPro"/>
</dbReference>
<organism evidence="7 8">
    <name type="scientific">Sesamum indicum</name>
    <name type="common">Oriental sesame</name>
    <name type="synonym">Sesamum orientale</name>
    <dbReference type="NCBI Taxonomy" id="4182"/>
    <lineage>
        <taxon>Eukaryota</taxon>
        <taxon>Viridiplantae</taxon>
        <taxon>Streptophyta</taxon>
        <taxon>Embryophyta</taxon>
        <taxon>Tracheophyta</taxon>
        <taxon>Spermatophyta</taxon>
        <taxon>Magnoliopsida</taxon>
        <taxon>eudicotyledons</taxon>
        <taxon>Gunneridae</taxon>
        <taxon>Pentapetalae</taxon>
        <taxon>asterids</taxon>
        <taxon>lamiids</taxon>
        <taxon>Lamiales</taxon>
        <taxon>Pedaliaceae</taxon>
        <taxon>Sesamum</taxon>
    </lineage>
</organism>
<dbReference type="SUPFAM" id="SSF48576">
    <property type="entry name" value="Terpenoid synthases"/>
    <property type="match status" value="2"/>
</dbReference>
<dbReference type="InterPro" id="IPR008930">
    <property type="entry name" value="Terpenoid_cyclase/PrenylTrfase"/>
</dbReference>
<dbReference type="Gene3D" id="1.50.10.130">
    <property type="entry name" value="Terpene synthase, N-terminal domain"/>
    <property type="match status" value="2"/>
</dbReference>
<dbReference type="InterPro" id="IPR034741">
    <property type="entry name" value="Terpene_cyclase-like_1_C"/>
</dbReference>
<accession>A0A8M8ULG6</accession>
<name>A0A8M8ULG6_SESIN</name>
<dbReference type="GeneID" id="105156792"/>
<dbReference type="CDD" id="cd00684">
    <property type="entry name" value="Terpene_cyclase_plant_C1"/>
    <property type="match status" value="1"/>
</dbReference>
<feature type="domain" description="Terpene synthase N-terminal" evidence="5">
    <location>
        <begin position="59"/>
        <end position="224"/>
    </location>
</feature>
<sequence length="1168" mass="135070">MRICSILLPSSHPKCFSPILLRNFTKFKPFGVVACRATADHRWNISEDVAATLKRCSFSETFWREYEEKMEEVGQLLLQEENENPMDGLMFVDAIQRVGIDHHFEEEIEMILGRQYKFWGKSVCFHDLHHVSLFFRLLRQQGYYVSADVFNNFKGKDGKFLEELKQDVRGLMALYEAAQLSFKGETIIDEAQDFSRLHLSGYLLHQNQNLCCDHELQEAIRNTLTHPHHKTIPRLTAKAFLHGDLLKGSKQWHKSLRELANMEFLIGKSMHQDELVQISKWWKDIGLAEQVANARNQPIKWYAGSMAILMNDPTLCFQRIELTKVIAFIYLLDDIFDLYGTIDQLTLFTHAIHRWDYSAVDMLPSYMRMSYKALLHTTNQIANKIQKLHGHNPIAYMKATWGSLCNAFLVEARWFASSSLSTGDEWPTSKEYLENGKVSTGVHVVLVHLFFLLGLGGLSSSDEINLNNTSKLTSSLATILRLWDDLGSSKDEQQDGEDGSYIDYYMKDEPELSVNEARQHVFHMITNEWKNVNGECFRLKQYSSATSFKRASLNLARMIALTYGYDENQRLPLLEQYVKTSLFNEIYFCLLHYPLVISLTIHLKPKMKSVGVSGCKATADERWRNIDIIVSDHHRIPLAAPCTSTETTLGSDYKQKVEEVRQLLLESKDKDQINNGTDSLVCVDDIHRLGFDHYFEEEIEIILRQQYYNYNHRAKSSTCLHDVSLFFRLLRQHGYYVSADVFNNFKGNDGKFLEELKQDIRGLHALYEAAQLSFKGESIIDEAQDFSRLHLSGYLLNQNQNMCCDHQLQEAIRYTLTHPHHKTIPRLSRAKSWLHGDHLLKGSKVWEKSLRELVNMDFLIAKSLHQHELLQISKWWKDLGLGEKLPKARNQAVKWYTWSMASIDDPRLSFQRIELTKPIAFIYLIDDIFDLYGTIDELTLFTQAINRWDDTAIDMLPEYMRMSYKALVDTTNEIAHNIKKKHGHNPINALKATWASLCDAFLVEARWFASGELPTAQEYLKNGKVSTGAHVVLVHLFFLLGLGGLNDEINLNHTSKLTSSIATILRLWDDLGSSKDEHQDGQDGSYITCYMKDEPNVSAKQARQHVVDMILNEWRNLNQECCRLNHLSAACFKRSSLNIARMIPLMYTYDQNQRLPLLEEYMRSTIFY</sequence>
<dbReference type="PANTHER" id="PTHR31225">
    <property type="entry name" value="OS04G0344100 PROTEIN-RELATED"/>
    <property type="match status" value="1"/>
</dbReference>
<evidence type="ECO:0000313" key="8">
    <source>
        <dbReference type="RefSeq" id="XP_020547623.1"/>
    </source>
</evidence>
<evidence type="ECO:0000313" key="7">
    <source>
        <dbReference type="Proteomes" id="UP000504604"/>
    </source>
</evidence>
<keyword evidence="2" id="KW-0479">Metal-binding</keyword>
<keyword evidence="4" id="KW-0456">Lyase</keyword>
<dbReference type="Proteomes" id="UP000504604">
    <property type="component" value="Linkage group LG2"/>
</dbReference>
<evidence type="ECO:0000259" key="6">
    <source>
        <dbReference type="Pfam" id="PF03936"/>
    </source>
</evidence>
<dbReference type="InterPro" id="IPR005630">
    <property type="entry name" value="Terpene_synthase_metal-bd"/>
</dbReference>
<dbReference type="InterPro" id="IPR050148">
    <property type="entry name" value="Terpene_synthase-like"/>
</dbReference>
<feature type="domain" description="Terpene synthase metal-binding" evidence="6">
    <location>
        <begin position="877"/>
        <end position="1115"/>
    </location>
</feature>
<dbReference type="SFLD" id="SFLDS00005">
    <property type="entry name" value="Isoprenoid_Synthase_Type_I"/>
    <property type="match status" value="2"/>
</dbReference>
<dbReference type="AlphaFoldDB" id="A0A8M8ULG6"/>
<dbReference type="SUPFAM" id="SSF48239">
    <property type="entry name" value="Terpenoid cyclases/Protein prenyltransferases"/>
    <property type="match status" value="2"/>
</dbReference>
<dbReference type="InterPro" id="IPR044814">
    <property type="entry name" value="Terpene_cyclase_plant_C1"/>
</dbReference>
<dbReference type="Gene3D" id="1.10.600.10">
    <property type="entry name" value="Farnesyl Diphosphate Synthase"/>
    <property type="match status" value="2"/>
</dbReference>
<dbReference type="Pfam" id="PF03936">
    <property type="entry name" value="Terpene_synth_C"/>
    <property type="match status" value="2"/>
</dbReference>
<dbReference type="SFLD" id="SFLDG01014">
    <property type="entry name" value="Terpene_Cyclase_Like_1_N-term"/>
    <property type="match status" value="2"/>
</dbReference>
<feature type="domain" description="Terpene synthase metal-binding" evidence="6">
    <location>
        <begin position="283"/>
        <end position="530"/>
    </location>
</feature>
<dbReference type="InterPro" id="IPR001906">
    <property type="entry name" value="Terpene_synth_N"/>
</dbReference>
<dbReference type="RefSeq" id="XP_020547623.1">
    <property type="nucleotide sequence ID" value="XM_020691964.1"/>
</dbReference>
<feature type="domain" description="Terpene synthase N-terminal" evidence="5">
    <location>
        <begin position="644"/>
        <end position="816"/>
    </location>
</feature>
<evidence type="ECO:0000256" key="1">
    <source>
        <dbReference type="ARBA" id="ARBA00001946"/>
    </source>
</evidence>
<dbReference type="PANTHER" id="PTHR31225:SF0">
    <property type="entry name" value="S-(+)-LINALOOL SYNTHASE, CHLOROPLASTIC"/>
    <property type="match status" value="1"/>
</dbReference>
<dbReference type="GO" id="GO:0000287">
    <property type="term" value="F:magnesium ion binding"/>
    <property type="evidence" value="ECO:0007669"/>
    <property type="project" value="InterPro"/>
</dbReference>
<comment type="cofactor">
    <cofactor evidence="1">
        <name>Mg(2+)</name>
        <dbReference type="ChEBI" id="CHEBI:18420"/>
    </cofactor>
</comment>
<evidence type="ECO:0000259" key="5">
    <source>
        <dbReference type="Pfam" id="PF01397"/>
    </source>
</evidence>
<dbReference type="OrthoDB" id="1921927at2759"/>